<keyword evidence="2" id="KW-1185">Reference proteome</keyword>
<evidence type="ECO:0000313" key="1">
    <source>
        <dbReference type="EMBL" id="ORY08485.1"/>
    </source>
</evidence>
<name>A0A1Y1ZF77_9PLEO</name>
<gene>
    <name evidence="1" type="ORF">BCR34DRAFT_603568</name>
</gene>
<dbReference type="EMBL" id="MCFA01000101">
    <property type="protein sequence ID" value="ORY08485.1"/>
    <property type="molecule type" value="Genomic_DNA"/>
</dbReference>
<evidence type="ECO:0008006" key="3">
    <source>
        <dbReference type="Google" id="ProtNLM"/>
    </source>
</evidence>
<sequence>MAKNEIKGSCGVDVKPGITYDAMLDSWWDDVAKLIKHTNHDISNFYTDDDRGASIRRNLQAWFGITWDTSKHEPTETERQKQLQRIINTFEQLERFVDGKFEWKMGWKEQEQRQIYCDSNWLPETTLVYNTDGDKMTDSSGRDLSIHNKDDVKGAFTDWEDYTILFEGSSVRTRKARAYWSPYHKKYAVIPGMRYDEGPDELRHYCHGAGGTGPATGCTDSESFGTLDKEEDEDLEGEERYTADSDLIMILCPNAFTSPKADTSENSVTLWAENKKLADVLPGSLTLLHELVHVVIGPVSSPDGVEKGNSVVNDVYGVPKVLQTAKDRKLKWDMSHLPESYALLAFSYWATTGDGIDERFDWTSGRARP</sequence>
<reference evidence="1 2" key="1">
    <citation type="submission" date="2016-07" db="EMBL/GenBank/DDBJ databases">
        <title>Pervasive Adenine N6-methylation of Active Genes in Fungi.</title>
        <authorList>
            <consortium name="DOE Joint Genome Institute"/>
            <person name="Mondo S.J."/>
            <person name="Dannebaum R.O."/>
            <person name="Kuo R.C."/>
            <person name="Labutti K."/>
            <person name="Haridas S."/>
            <person name="Kuo A."/>
            <person name="Salamov A."/>
            <person name="Ahrendt S.R."/>
            <person name="Lipzen A."/>
            <person name="Sullivan W."/>
            <person name="Andreopoulos W.B."/>
            <person name="Clum A."/>
            <person name="Lindquist E."/>
            <person name="Daum C."/>
            <person name="Ramamoorthy G.K."/>
            <person name="Gryganskyi A."/>
            <person name="Culley D."/>
            <person name="Magnuson J.K."/>
            <person name="James T.Y."/>
            <person name="O'Malley M.A."/>
            <person name="Stajich J.E."/>
            <person name="Spatafora J.W."/>
            <person name="Visel A."/>
            <person name="Grigoriev I.V."/>
        </authorList>
    </citation>
    <scope>NUCLEOTIDE SEQUENCE [LARGE SCALE GENOMIC DNA]</scope>
    <source>
        <strain evidence="1 2">CBS 115471</strain>
    </source>
</reference>
<dbReference type="Proteomes" id="UP000193144">
    <property type="component" value="Unassembled WGS sequence"/>
</dbReference>
<comment type="caution">
    <text evidence="1">The sequence shown here is derived from an EMBL/GenBank/DDBJ whole genome shotgun (WGS) entry which is preliminary data.</text>
</comment>
<evidence type="ECO:0000313" key="2">
    <source>
        <dbReference type="Proteomes" id="UP000193144"/>
    </source>
</evidence>
<protein>
    <recommendedName>
        <fullName evidence="3">Lysine-specific metallo-endopeptidase domain-containing protein</fullName>
    </recommendedName>
</protein>
<dbReference type="AlphaFoldDB" id="A0A1Y1ZF77"/>
<dbReference type="OrthoDB" id="4259138at2759"/>
<organism evidence="1 2">
    <name type="scientific">Clohesyomyces aquaticus</name>
    <dbReference type="NCBI Taxonomy" id="1231657"/>
    <lineage>
        <taxon>Eukaryota</taxon>
        <taxon>Fungi</taxon>
        <taxon>Dikarya</taxon>
        <taxon>Ascomycota</taxon>
        <taxon>Pezizomycotina</taxon>
        <taxon>Dothideomycetes</taxon>
        <taxon>Pleosporomycetidae</taxon>
        <taxon>Pleosporales</taxon>
        <taxon>Lindgomycetaceae</taxon>
        <taxon>Clohesyomyces</taxon>
    </lineage>
</organism>
<proteinExistence type="predicted"/>
<accession>A0A1Y1ZF77</accession>